<keyword evidence="1" id="KW-0472">Membrane</keyword>
<keyword evidence="1" id="KW-1133">Transmembrane helix</keyword>
<comment type="caution">
    <text evidence="2">The sequence shown here is derived from an EMBL/GenBank/DDBJ whole genome shotgun (WGS) entry which is preliminary data.</text>
</comment>
<protein>
    <recommendedName>
        <fullName evidence="4">Membrane protein YagU involved in acid resistance</fullName>
    </recommendedName>
</protein>
<proteinExistence type="predicted"/>
<gene>
    <name evidence="2" type="ORF">Q8A64_09905</name>
</gene>
<evidence type="ECO:0000313" key="2">
    <source>
        <dbReference type="EMBL" id="MDQ9170721.1"/>
    </source>
</evidence>
<feature type="transmembrane region" description="Helical" evidence="1">
    <location>
        <begin position="69"/>
        <end position="87"/>
    </location>
</feature>
<evidence type="ECO:0000256" key="1">
    <source>
        <dbReference type="SAM" id="Phobius"/>
    </source>
</evidence>
<dbReference type="Proteomes" id="UP001225596">
    <property type="component" value="Unassembled WGS sequence"/>
</dbReference>
<feature type="transmembrane region" description="Helical" evidence="1">
    <location>
        <begin position="137"/>
        <end position="159"/>
    </location>
</feature>
<name>A0ABU1BRT4_9BURK</name>
<feature type="transmembrane region" description="Helical" evidence="1">
    <location>
        <begin position="12"/>
        <end position="29"/>
    </location>
</feature>
<evidence type="ECO:0008006" key="4">
    <source>
        <dbReference type="Google" id="ProtNLM"/>
    </source>
</evidence>
<dbReference type="EMBL" id="JAUYVH010000005">
    <property type="protein sequence ID" value="MDQ9170721.1"/>
    <property type="molecule type" value="Genomic_DNA"/>
</dbReference>
<organism evidence="2 3">
    <name type="scientific">Keguizhuia sedimenti</name>
    <dbReference type="NCBI Taxonomy" id="3064264"/>
    <lineage>
        <taxon>Bacteria</taxon>
        <taxon>Pseudomonadati</taxon>
        <taxon>Pseudomonadota</taxon>
        <taxon>Betaproteobacteria</taxon>
        <taxon>Burkholderiales</taxon>
        <taxon>Oxalobacteraceae</taxon>
        <taxon>Keguizhuia</taxon>
    </lineage>
</organism>
<reference evidence="2 3" key="1">
    <citation type="submission" date="2023-08" db="EMBL/GenBank/DDBJ databases">
        <title>Oxalobacteraceae gen .nov., isolated from river sludge outside the plant.</title>
        <authorList>
            <person name="Zhao S.Y."/>
        </authorList>
    </citation>
    <scope>NUCLEOTIDE SEQUENCE [LARGE SCALE GENOMIC DNA]</scope>
    <source>
        <strain evidence="2 3">R-40</strain>
    </source>
</reference>
<evidence type="ECO:0000313" key="3">
    <source>
        <dbReference type="Proteomes" id="UP001225596"/>
    </source>
</evidence>
<feature type="transmembrane region" description="Helical" evidence="1">
    <location>
        <begin position="107"/>
        <end position="125"/>
    </location>
</feature>
<accession>A0ABU1BRT4</accession>
<dbReference type="RefSeq" id="WP_338436659.1">
    <property type="nucleotide sequence ID" value="NZ_JAUYVH010000005.1"/>
</dbReference>
<sequence>MQPATSSFLKRTIVTGTVSGISAMLAAALTGKKESHSYSAPINATSHILFGDEAARHSKPSLKYTGTGFLLNHGAALMWSAIYGSLVEPKMSRWFARRPALAPLSPVLSAAAVSAGAYVTDYILIPKRFTPGWEKRVSGKSVAMIFGALAVGMAVSTMLQREAD</sequence>
<keyword evidence="3" id="KW-1185">Reference proteome</keyword>
<keyword evidence="1" id="KW-0812">Transmembrane</keyword>